<evidence type="ECO:0000313" key="3">
    <source>
        <dbReference type="Proteomes" id="UP000427108"/>
    </source>
</evidence>
<keyword evidence="1" id="KW-1133">Transmembrane helix</keyword>
<gene>
    <name evidence="2" type="ORF">GJ746_09545</name>
</gene>
<proteinExistence type="predicted"/>
<dbReference type="Proteomes" id="UP000427108">
    <property type="component" value="Chromosome"/>
</dbReference>
<reference evidence="2 3" key="1">
    <citation type="submission" date="2019-11" db="EMBL/GenBank/DDBJ databases">
        <title>Isolation and Application of One Kind of P-Hydroxybenzoic Acid Degrading Bacterium in Mitigating Cropping Obstacle of Cucumber.</title>
        <authorList>
            <person name="Wu F."/>
            <person name="An Y."/>
        </authorList>
    </citation>
    <scope>NUCLEOTIDE SEQUENCE [LARGE SCALE GENOMIC DNA]</scope>
    <source>
        <strain evidence="2 3">P620</strain>
    </source>
</reference>
<protein>
    <recommendedName>
        <fullName evidence="4">Inner membrane protein</fullName>
    </recommendedName>
</protein>
<dbReference type="AlphaFoldDB" id="A0A6B8MT93"/>
<feature type="transmembrane region" description="Helical" evidence="1">
    <location>
        <begin position="39"/>
        <end position="56"/>
    </location>
</feature>
<feature type="transmembrane region" description="Helical" evidence="1">
    <location>
        <begin position="12"/>
        <end position="33"/>
    </location>
</feature>
<evidence type="ECO:0000256" key="1">
    <source>
        <dbReference type="SAM" id="Phobius"/>
    </source>
</evidence>
<dbReference type="OrthoDB" id="6581390at2"/>
<keyword evidence="1" id="KW-0812">Transmembrane</keyword>
<dbReference type="EMBL" id="CP046115">
    <property type="protein sequence ID" value="QGN37534.1"/>
    <property type="molecule type" value="Genomic_DNA"/>
</dbReference>
<sequence length="68" mass="8067">MLYRYAVFSRKHNTCHILLLFTIVLISFVHLSVLLETDNTWLLGPMVIYLPIFFLWRKVSAIRSRIAD</sequence>
<evidence type="ECO:0008006" key="4">
    <source>
        <dbReference type="Google" id="ProtNLM"/>
    </source>
</evidence>
<evidence type="ECO:0000313" key="2">
    <source>
        <dbReference type="EMBL" id="QGN37534.1"/>
    </source>
</evidence>
<name>A0A6B8MT93_KLEOX</name>
<organism evidence="2 3">
    <name type="scientific">Klebsiella oxytoca</name>
    <dbReference type="NCBI Taxonomy" id="571"/>
    <lineage>
        <taxon>Bacteria</taxon>
        <taxon>Pseudomonadati</taxon>
        <taxon>Pseudomonadota</taxon>
        <taxon>Gammaproteobacteria</taxon>
        <taxon>Enterobacterales</taxon>
        <taxon>Enterobacteriaceae</taxon>
        <taxon>Klebsiella/Raoultella group</taxon>
        <taxon>Klebsiella</taxon>
    </lineage>
</organism>
<accession>A0A6B8MT93</accession>
<keyword evidence="1" id="KW-0472">Membrane</keyword>